<keyword evidence="2" id="KW-1133">Transmembrane helix</keyword>
<evidence type="ECO:0000313" key="4">
    <source>
        <dbReference type="Proteomes" id="UP000244893"/>
    </source>
</evidence>
<accession>A0A2V1HP30</accession>
<dbReference type="Proteomes" id="UP000244893">
    <property type="component" value="Unassembled WGS sequence"/>
</dbReference>
<protein>
    <recommendedName>
        <fullName evidence="5">Fibronectin type-III domain-containing protein</fullName>
    </recommendedName>
</protein>
<evidence type="ECO:0008006" key="5">
    <source>
        <dbReference type="Google" id="ProtNLM"/>
    </source>
</evidence>
<dbReference type="AlphaFoldDB" id="A0A2V1HP30"/>
<dbReference type="InterPro" id="IPR009091">
    <property type="entry name" value="RCC1/BLIP-II"/>
</dbReference>
<keyword evidence="2" id="KW-0812">Transmembrane</keyword>
<proteinExistence type="predicted"/>
<dbReference type="PRINTS" id="PR00633">
    <property type="entry name" value="RCCNDNSATION"/>
</dbReference>
<dbReference type="Gene3D" id="2.130.10.30">
    <property type="entry name" value="Regulator of chromosome condensation 1/beta-lactamase-inhibitor protein II"/>
    <property type="match status" value="3"/>
</dbReference>
<dbReference type="SUPFAM" id="SSF50985">
    <property type="entry name" value="RCC1/BLIP-II"/>
    <property type="match status" value="2"/>
</dbReference>
<keyword evidence="2" id="KW-0472">Membrane</keyword>
<keyword evidence="1" id="KW-0677">Repeat</keyword>
<reference evidence="3 4" key="1">
    <citation type="submission" date="2018-05" db="EMBL/GenBank/DDBJ databases">
        <title>Amnibacterium sp. M8JJ-5, whole genome shotgun sequence.</title>
        <authorList>
            <person name="Tuo L."/>
        </authorList>
    </citation>
    <scope>NUCLEOTIDE SEQUENCE [LARGE SCALE GENOMIC DNA]</scope>
    <source>
        <strain evidence="3 4">M8JJ-5</strain>
    </source>
</reference>
<gene>
    <name evidence="3" type="ORF">DDQ50_11565</name>
</gene>
<evidence type="ECO:0000256" key="2">
    <source>
        <dbReference type="SAM" id="Phobius"/>
    </source>
</evidence>
<comment type="caution">
    <text evidence="3">The sequence shown here is derived from an EMBL/GenBank/DDBJ whole genome shotgun (WGS) entry which is preliminary data.</text>
</comment>
<keyword evidence="4" id="KW-1185">Reference proteome</keyword>
<evidence type="ECO:0000313" key="3">
    <source>
        <dbReference type="EMBL" id="PVZ94356.1"/>
    </source>
</evidence>
<evidence type="ECO:0000256" key="1">
    <source>
        <dbReference type="ARBA" id="ARBA00022737"/>
    </source>
</evidence>
<sequence>MARFARSSAQQRRRTWLRRAGFAALALVVMIPIGIGSTGAYFTDAQNNAASASSASIASPTGLAVQRTSANIYASASWNGLAADSPLRNSQLGDRAVSYLLERSSTAEFANPVTVYSGTGTSTPDAGKSAATKMINQTLAVGPTAESAVCAINAFRGLSCWGAGSRGQLGNGSTNASATPVSVGGGLSEVATVAVGDRFGCAVNGDAVYCWGRNDFGQLGDNTRTDRSTPVRVQGLPTGQVPQILSVGYDSACVVLEEMWCWGRGDRGQLATGNANNQLTAVRAGALGDLPISAVAMGVNHTCVLSEGAVYCVGANKLGQRGNGTVQGASEADSMAVTRVTGLGGQQALAAGPYQTCSAAATTISCWGENTLSQLAAPASASSSTAVTTSVTTAGSIQSISMSDGGGCVRLADSTAKCWGSNSNKQISSADTIVATPTSVAVTGTLQHIVRGGVVSCVVIAATIDGKAGSGITCWGTGASGQLGDGTSGTRGAPDAAKLIEHPAGAVKSMVKVVAHNYAMCVIVGTDATKQIGSARCMGVSSLMGTGYADDGAVHWTPETITLLGDTVTDISLSHGTHVCAVSDGLPYCWGQNPQGQIGVARATTAYSAYPRLVPLPGSGAVTQIVANDQTSCALKGTDVYCWGLGTSPTKLLSGATQISGMGEQYCAVTTAGKVTCWKGVTASFRLNTSISNARDVSVGDPGACAVTTAGVMYCWTTGSDTTASTPSKASGIAWSDVESGLLGKWCGRKTADGTVWCFLASGASNHQDVPGVSGASDTLQRIDITGAVTVSVPKPWSTGCVIVNVEKVVCSGSTWSQIVSAKQGSWSSTVIYPTVSKQNPTPSVSLGCATGAKLDTSDLTCSLRPGSTYYYRIKATESVAGWRSPASTTVTLPAAG</sequence>
<dbReference type="EMBL" id="QEOP01000002">
    <property type="protein sequence ID" value="PVZ94356.1"/>
    <property type="molecule type" value="Genomic_DNA"/>
</dbReference>
<dbReference type="RefSeq" id="WP_116756868.1">
    <property type="nucleotide sequence ID" value="NZ_JBHUEX010000001.1"/>
</dbReference>
<name>A0A2V1HP30_9MICO</name>
<feature type="transmembrane region" description="Helical" evidence="2">
    <location>
        <begin position="21"/>
        <end position="42"/>
    </location>
</feature>
<dbReference type="PANTHER" id="PTHR22872">
    <property type="entry name" value="BTK-BINDING PROTEIN-RELATED"/>
    <property type="match status" value="1"/>
</dbReference>
<organism evidence="3 4">
    <name type="scientific">Amnibacterium flavum</name>
    <dbReference type="NCBI Taxonomy" id="2173173"/>
    <lineage>
        <taxon>Bacteria</taxon>
        <taxon>Bacillati</taxon>
        <taxon>Actinomycetota</taxon>
        <taxon>Actinomycetes</taxon>
        <taxon>Micrococcales</taxon>
        <taxon>Microbacteriaceae</taxon>
        <taxon>Amnibacterium</taxon>
    </lineage>
</organism>
<dbReference type="OrthoDB" id="5118031at2"/>
<dbReference type="InterPro" id="IPR051625">
    <property type="entry name" value="Signaling_Regulatory_Domain"/>
</dbReference>
<dbReference type="InterPro" id="IPR000408">
    <property type="entry name" value="Reg_chr_condens"/>
</dbReference>
<dbReference type="PROSITE" id="PS50012">
    <property type="entry name" value="RCC1_3"/>
    <property type="match status" value="4"/>
</dbReference>
<dbReference type="Pfam" id="PF00415">
    <property type="entry name" value="RCC1"/>
    <property type="match status" value="3"/>
</dbReference>